<organism evidence="1 2">
    <name type="scientific">Ensete ventricosum</name>
    <name type="common">Abyssinian banana</name>
    <name type="synonym">Musa ensete</name>
    <dbReference type="NCBI Taxonomy" id="4639"/>
    <lineage>
        <taxon>Eukaryota</taxon>
        <taxon>Viridiplantae</taxon>
        <taxon>Streptophyta</taxon>
        <taxon>Embryophyta</taxon>
        <taxon>Tracheophyta</taxon>
        <taxon>Spermatophyta</taxon>
        <taxon>Magnoliopsida</taxon>
        <taxon>Liliopsida</taxon>
        <taxon>Zingiberales</taxon>
        <taxon>Musaceae</taxon>
        <taxon>Ensete</taxon>
    </lineage>
</organism>
<protein>
    <submittedName>
        <fullName evidence="1">Uncharacterized protein</fullName>
    </submittedName>
</protein>
<evidence type="ECO:0000313" key="1">
    <source>
        <dbReference type="EMBL" id="RRT70717.1"/>
    </source>
</evidence>
<feature type="non-terminal residue" evidence="1">
    <location>
        <position position="85"/>
    </location>
</feature>
<sequence length="85" mass="9269">MKLQPDDGPRLSLSIGPGFGRCSKISSKFAKRFTEGIEKLTGSMPGDRRKNVGGYRIGRINHPYPGVRAAELPKLTGRPPVPGFF</sequence>
<name>A0A427A385_ENSVE</name>
<dbReference type="Proteomes" id="UP000287651">
    <property type="component" value="Unassembled WGS sequence"/>
</dbReference>
<evidence type="ECO:0000313" key="2">
    <source>
        <dbReference type="Proteomes" id="UP000287651"/>
    </source>
</evidence>
<proteinExistence type="predicted"/>
<reference evidence="1 2" key="1">
    <citation type="journal article" date="2014" name="Agronomy (Basel)">
        <title>A Draft Genome Sequence for Ensete ventricosum, the Drought-Tolerant Tree Against Hunger.</title>
        <authorList>
            <person name="Harrison J."/>
            <person name="Moore K.A."/>
            <person name="Paszkiewicz K."/>
            <person name="Jones T."/>
            <person name="Grant M."/>
            <person name="Ambacheew D."/>
            <person name="Muzemil S."/>
            <person name="Studholme D.J."/>
        </authorList>
    </citation>
    <scope>NUCLEOTIDE SEQUENCE [LARGE SCALE GENOMIC DNA]</scope>
</reference>
<gene>
    <name evidence="1" type="ORF">B296_00031113</name>
</gene>
<dbReference type="AlphaFoldDB" id="A0A427A385"/>
<dbReference type="EMBL" id="AMZH03003927">
    <property type="protein sequence ID" value="RRT70717.1"/>
    <property type="molecule type" value="Genomic_DNA"/>
</dbReference>
<accession>A0A427A385</accession>
<comment type="caution">
    <text evidence="1">The sequence shown here is derived from an EMBL/GenBank/DDBJ whole genome shotgun (WGS) entry which is preliminary data.</text>
</comment>